<dbReference type="EMBL" id="CP101740">
    <property type="protein sequence ID" value="UUL84024.1"/>
    <property type="molecule type" value="Genomic_DNA"/>
</dbReference>
<keyword evidence="2" id="KW-1185">Reference proteome</keyword>
<dbReference type="NCBIfam" id="NF038108">
    <property type="entry name" value="RiPP_NF038108"/>
    <property type="match status" value="1"/>
</dbReference>
<evidence type="ECO:0000313" key="2">
    <source>
        <dbReference type="Proteomes" id="UP001058533"/>
    </source>
</evidence>
<gene>
    <name evidence="1" type="ORF">NMP03_07505</name>
</gene>
<reference evidence="1" key="1">
    <citation type="submission" date="2022-07" db="EMBL/GenBank/DDBJ databases">
        <title>Sphingomonas sp. nov., a novel bacterium isolated from the north slope of the Mount Everest.</title>
        <authorList>
            <person name="Cui X."/>
            <person name="Liu Y."/>
        </authorList>
    </citation>
    <scope>NUCLEOTIDE SEQUENCE</scope>
    <source>
        <strain evidence="1">S5-59</strain>
    </source>
</reference>
<protein>
    <submittedName>
        <fullName evidence="1">Cys-every-fifth RiPP peptide CefA</fullName>
    </submittedName>
</protein>
<organism evidence="1 2">
    <name type="scientific">Sphingomonas qomolangmaensis</name>
    <dbReference type="NCBI Taxonomy" id="2918765"/>
    <lineage>
        <taxon>Bacteria</taxon>
        <taxon>Pseudomonadati</taxon>
        <taxon>Pseudomonadota</taxon>
        <taxon>Alphaproteobacteria</taxon>
        <taxon>Sphingomonadales</taxon>
        <taxon>Sphingomonadaceae</taxon>
        <taxon>Sphingomonas</taxon>
    </lineage>
</organism>
<dbReference type="Proteomes" id="UP001058533">
    <property type="component" value="Chromosome"/>
</dbReference>
<sequence length="257" mass="25668">MDRARLRYEADTGRASVHVSEATPFVFRYLLEEAFVGNLQGRERIQFHIVGSGEYTVSFDSEEVEVEAGWTGEPTARLVTSRETFGGMTLFKVMAASSAAQQRQQTLGAEVGRELSDHQLASVAGGKGRSGDGCWSDTGCGGDILVVGCRSNYDGCAGDYCASAGCGIDGCAGAACGADYGGGGGCAADGCIGAACGADACGTAGCGAAGCAADACYQDLCGAAACGADACGAAICGADACAVDACLIDFIPGVPFV</sequence>
<dbReference type="RefSeq" id="WP_256507859.1">
    <property type="nucleotide sequence ID" value="NZ_CP101740.1"/>
</dbReference>
<accession>A0ABY5LAN1</accession>
<evidence type="ECO:0000313" key="1">
    <source>
        <dbReference type="EMBL" id="UUL84024.1"/>
    </source>
</evidence>
<proteinExistence type="predicted"/>
<name>A0ABY5LAN1_9SPHN</name>